<proteinExistence type="predicted"/>
<keyword evidence="2" id="KW-1185">Reference proteome</keyword>
<gene>
    <name evidence="1" type="ORF">EVAR_81612_1</name>
</gene>
<name>A0A4C1WEY5_EUMVA</name>
<evidence type="ECO:0000313" key="2">
    <source>
        <dbReference type="Proteomes" id="UP000299102"/>
    </source>
</evidence>
<comment type="caution">
    <text evidence="1">The sequence shown here is derived from an EMBL/GenBank/DDBJ whole genome shotgun (WGS) entry which is preliminary data.</text>
</comment>
<dbReference type="Proteomes" id="UP000299102">
    <property type="component" value="Unassembled WGS sequence"/>
</dbReference>
<accession>A0A4C1WEY5</accession>
<reference evidence="1 2" key="1">
    <citation type="journal article" date="2019" name="Commun. Biol.">
        <title>The bagworm genome reveals a unique fibroin gene that provides high tensile strength.</title>
        <authorList>
            <person name="Kono N."/>
            <person name="Nakamura H."/>
            <person name="Ohtoshi R."/>
            <person name="Tomita M."/>
            <person name="Numata K."/>
            <person name="Arakawa K."/>
        </authorList>
    </citation>
    <scope>NUCLEOTIDE SEQUENCE [LARGE SCALE GENOMIC DNA]</scope>
</reference>
<sequence>MCKKDPLSRLSAESLISEAVITPSERASAQSNFRSISLRRMRLSHVAEQKDYVVYSGDMGARRRRRKRFAPRNGDVYN</sequence>
<dbReference type="EMBL" id="BGZK01000536">
    <property type="protein sequence ID" value="GBP49052.1"/>
    <property type="molecule type" value="Genomic_DNA"/>
</dbReference>
<evidence type="ECO:0000313" key="1">
    <source>
        <dbReference type="EMBL" id="GBP49052.1"/>
    </source>
</evidence>
<protein>
    <submittedName>
        <fullName evidence="1">Uncharacterized protein</fullName>
    </submittedName>
</protein>
<dbReference type="AlphaFoldDB" id="A0A4C1WEY5"/>
<organism evidence="1 2">
    <name type="scientific">Eumeta variegata</name>
    <name type="common">Bagworm moth</name>
    <name type="synonym">Eumeta japonica</name>
    <dbReference type="NCBI Taxonomy" id="151549"/>
    <lineage>
        <taxon>Eukaryota</taxon>
        <taxon>Metazoa</taxon>
        <taxon>Ecdysozoa</taxon>
        <taxon>Arthropoda</taxon>
        <taxon>Hexapoda</taxon>
        <taxon>Insecta</taxon>
        <taxon>Pterygota</taxon>
        <taxon>Neoptera</taxon>
        <taxon>Endopterygota</taxon>
        <taxon>Lepidoptera</taxon>
        <taxon>Glossata</taxon>
        <taxon>Ditrysia</taxon>
        <taxon>Tineoidea</taxon>
        <taxon>Psychidae</taxon>
        <taxon>Oiketicinae</taxon>
        <taxon>Eumeta</taxon>
    </lineage>
</organism>